<gene>
    <name evidence="2" type="ORF">C1J01_45145</name>
</gene>
<protein>
    <recommendedName>
        <fullName evidence="1">Orc1-like AAA ATPase domain-containing protein</fullName>
    </recommendedName>
</protein>
<evidence type="ECO:0000313" key="2">
    <source>
        <dbReference type="EMBL" id="PZG04024.1"/>
    </source>
</evidence>
<name>A0A2W2EGX4_9ACTN</name>
<dbReference type="SUPFAM" id="SSF52540">
    <property type="entry name" value="P-loop containing nucleoside triphosphate hydrolases"/>
    <property type="match status" value="2"/>
</dbReference>
<accession>A0A2W2EGX4</accession>
<dbReference type="InterPro" id="IPR027417">
    <property type="entry name" value="P-loop_NTPase"/>
</dbReference>
<dbReference type="AlphaFoldDB" id="A0A2W2EGX4"/>
<dbReference type="InterPro" id="IPR041664">
    <property type="entry name" value="AAA_16"/>
</dbReference>
<dbReference type="EMBL" id="POUD01000400">
    <property type="protein sequence ID" value="PZG04024.1"/>
    <property type="molecule type" value="Genomic_DNA"/>
</dbReference>
<proteinExistence type="predicted"/>
<evidence type="ECO:0000259" key="1">
    <source>
        <dbReference type="Pfam" id="PF13191"/>
    </source>
</evidence>
<dbReference type="RefSeq" id="WP_146615972.1">
    <property type="nucleotide sequence ID" value="NZ_POUD01000400.1"/>
</dbReference>
<comment type="caution">
    <text evidence="2">The sequence shown here is derived from an EMBL/GenBank/DDBJ whole genome shotgun (WGS) entry which is preliminary data.</text>
</comment>
<keyword evidence="3" id="KW-1185">Reference proteome</keyword>
<reference evidence="2 3" key="1">
    <citation type="submission" date="2018-01" db="EMBL/GenBank/DDBJ databases">
        <title>Draft genome sequence of Nonomuraea sp. KC333.</title>
        <authorList>
            <person name="Sahin N."/>
            <person name="Saygin H."/>
            <person name="Ay H."/>
        </authorList>
    </citation>
    <scope>NUCLEOTIDE SEQUENCE [LARGE SCALE GENOMIC DNA]</scope>
    <source>
        <strain evidence="2 3">KC333</strain>
    </source>
</reference>
<dbReference type="Pfam" id="PF13191">
    <property type="entry name" value="AAA_16"/>
    <property type="match status" value="1"/>
</dbReference>
<dbReference type="Gene3D" id="3.40.50.300">
    <property type="entry name" value="P-loop containing nucleotide triphosphate hydrolases"/>
    <property type="match status" value="1"/>
</dbReference>
<evidence type="ECO:0000313" key="3">
    <source>
        <dbReference type="Proteomes" id="UP000249304"/>
    </source>
</evidence>
<sequence length="185" mass="20101">MSDDGCGLLGRRLEAARERAFVGREEELAVFRAALCGGCGVVFVHGPGGVGKSALLRRFAREAAVAVKDCGRWTPRQDVVAVLLDQLVGEVPSVAHRRALEVCAHAYVTTEDLLRAVLAEDAGSLFGWLRGLPFVESNGLGLFPLAVVREVVEADLRWRDPEGYAVMRDRVRAYLAERVRTVGDG</sequence>
<feature type="domain" description="Orc1-like AAA ATPase" evidence="1">
    <location>
        <begin position="21"/>
        <end position="101"/>
    </location>
</feature>
<dbReference type="Proteomes" id="UP000249304">
    <property type="component" value="Unassembled WGS sequence"/>
</dbReference>
<organism evidence="2 3">
    <name type="scientific">Nonomuraea aridisoli</name>
    <dbReference type="NCBI Taxonomy" id="2070368"/>
    <lineage>
        <taxon>Bacteria</taxon>
        <taxon>Bacillati</taxon>
        <taxon>Actinomycetota</taxon>
        <taxon>Actinomycetes</taxon>
        <taxon>Streptosporangiales</taxon>
        <taxon>Streptosporangiaceae</taxon>
        <taxon>Nonomuraea</taxon>
    </lineage>
</organism>
<feature type="non-terminal residue" evidence="2">
    <location>
        <position position="185"/>
    </location>
</feature>
<dbReference type="OrthoDB" id="5167319at2"/>